<dbReference type="PANTHER" id="PTHR33451:SF3">
    <property type="entry name" value="MALATE-2H(+)_NA(+)-LACTATE ANTIPORTER"/>
    <property type="match status" value="1"/>
</dbReference>
<name>A0A9W6INQ6_9PROT</name>
<gene>
    <name evidence="11" type="ORF">GCM10017621_18340</name>
</gene>
<comment type="subcellular location">
    <subcellularLocation>
        <location evidence="1">Cell membrane</location>
        <topology evidence="1">Multi-pass membrane protein</topology>
    </subcellularLocation>
</comment>
<proteinExistence type="inferred from homology"/>
<evidence type="ECO:0000256" key="8">
    <source>
        <dbReference type="ARBA" id="ARBA00038435"/>
    </source>
</evidence>
<dbReference type="EMBL" id="BSFE01000004">
    <property type="protein sequence ID" value="GLK52326.1"/>
    <property type="molecule type" value="Genomic_DNA"/>
</dbReference>
<feature type="transmembrane region" description="Helical" evidence="9">
    <location>
        <begin position="240"/>
        <end position="260"/>
    </location>
</feature>
<feature type="transmembrane region" description="Helical" evidence="9">
    <location>
        <begin position="330"/>
        <end position="352"/>
    </location>
</feature>
<evidence type="ECO:0000256" key="3">
    <source>
        <dbReference type="ARBA" id="ARBA00022449"/>
    </source>
</evidence>
<evidence type="ECO:0000256" key="5">
    <source>
        <dbReference type="ARBA" id="ARBA00022692"/>
    </source>
</evidence>
<accession>A0A9W6INQ6</accession>
<keyword evidence="5 9" id="KW-0812">Transmembrane</keyword>
<dbReference type="RefSeq" id="WP_271186694.1">
    <property type="nucleotide sequence ID" value="NZ_BSFE01000004.1"/>
</dbReference>
<reference evidence="11" key="2">
    <citation type="submission" date="2023-01" db="EMBL/GenBank/DDBJ databases">
        <authorList>
            <person name="Sun Q."/>
            <person name="Evtushenko L."/>
        </authorList>
    </citation>
    <scope>NUCLEOTIDE SEQUENCE</scope>
    <source>
        <strain evidence="11">VKM B-1513</strain>
    </source>
</reference>
<organism evidence="11 12">
    <name type="scientific">Maricaulis virginensis</name>
    <dbReference type="NCBI Taxonomy" id="144022"/>
    <lineage>
        <taxon>Bacteria</taxon>
        <taxon>Pseudomonadati</taxon>
        <taxon>Pseudomonadota</taxon>
        <taxon>Alphaproteobacteria</taxon>
        <taxon>Maricaulales</taxon>
        <taxon>Maricaulaceae</taxon>
        <taxon>Maricaulis</taxon>
    </lineage>
</organism>
<feature type="transmembrane region" description="Helical" evidence="9">
    <location>
        <begin position="76"/>
        <end position="95"/>
    </location>
</feature>
<dbReference type="Pfam" id="PF03553">
    <property type="entry name" value="Na_H_antiporter"/>
    <property type="match status" value="1"/>
</dbReference>
<feature type="transmembrane region" description="Helical" evidence="9">
    <location>
        <begin position="444"/>
        <end position="466"/>
    </location>
</feature>
<comment type="similarity">
    <text evidence="8">Belongs to the NhaC Na(+)/H(+) (TC 2.A.35) antiporter family.</text>
</comment>
<comment type="caution">
    <text evidence="11">The sequence shown here is derived from an EMBL/GenBank/DDBJ whole genome shotgun (WGS) entry which is preliminary data.</text>
</comment>
<sequence>MTPASKRTDLPLVLALIPLAVLLTAIAGGVALSGFGGEILIVAMALAALCAGLIAYSRGAGWEAIQTAAGAKIADVLPAILILLSIGVLLGAWMFSGTIPLMVVTGIALIDPGYIVLTAFIGTALMSIMTGTSWGSAGTLGVAFIATAEAMGLPLAPVAGAVVSGAYFGDKLSPLSDTTNVAAIAAHVPVFSHIRHMLWTAIPSFILAGLVYALAGLFGSGGDAATPETAAATSAALAGLFRLDAFALLPVALAIGGIAFRQPPALVILASSALALVLGVAAQGWAAGDAVRVVMGGFDVSMTGTAPDTLPAALPGLLNRGGLASMGQTLIFIITAFVLAGAMETSGALARLMQALLSAVRSTFSLVAATLAAGATFVAITSHAGVTALIVGELFRPAYRDRGLSGENLSRSIEDSVTLVEPLLPWTVSALFMATTLGVPTLAYAPWALFCLGGPVFSLLIAALAGRTGWGIRSRRGTAPQ</sequence>
<feature type="transmembrane region" description="Helical" evidence="9">
    <location>
        <begin position="266"/>
        <end position="286"/>
    </location>
</feature>
<dbReference type="AlphaFoldDB" id="A0A9W6INQ6"/>
<keyword evidence="7 9" id="KW-0472">Membrane</keyword>
<evidence type="ECO:0000313" key="12">
    <source>
        <dbReference type="Proteomes" id="UP001143486"/>
    </source>
</evidence>
<keyword evidence="3" id="KW-0050">Antiport</keyword>
<evidence type="ECO:0000256" key="6">
    <source>
        <dbReference type="ARBA" id="ARBA00022989"/>
    </source>
</evidence>
<dbReference type="InterPro" id="IPR018461">
    <property type="entry name" value="Na/H_Antiport_NhaC-like_C"/>
</dbReference>
<keyword evidence="4" id="KW-1003">Cell membrane</keyword>
<evidence type="ECO:0000256" key="1">
    <source>
        <dbReference type="ARBA" id="ARBA00004651"/>
    </source>
</evidence>
<feature type="transmembrane region" description="Helical" evidence="9">
    <location>
        <begin position="364"/>
        <end position="395"/>
    </location>
</feature>
<evidence type="ECO:0000256" key="9">
    <source>
        <dbReference type="SAM" id="Phobius"/>
    </source>
</evidence>
<dbReference type="InterPro" id="IPR052180">
    <property type="entry name" value="NhaC_Na-H+_Antiporter"/>
</dbReference>
<feature type="transmembrane region" description="Helical" evidence="9">
    <location>
        <begin position="101"/>
        <end position="128"/>
    </location>
</feature>
<keyword evidence="2" id="KW-0813">Transport</keyword>
<evidence type="ECO:0000256" key="4">
    <source>
        <dbReference type="ARBA" id="ARBA00022475"/>
    </source>
</evidence>
<protein>
    <submittedName>
        <fullName evidence="11">Na+/H+ antiporter NhaC</fullName>
    </submittedName>
</protein>
<evidence type="ECO:0000259" key="10">
    <source>
        <dbReference type="Pfam" id="PF03553"/>
    </source>
</evidence>
<feature type="domain" description="Na+/H+ antiporter NhaC-like C-terminal" evidence="10">
    <location>
        <begin position="165"/>
        <end position="463"/>
    </location>
</feature>
<evidence type="ECO:0000256" key="7">
    <source>
        <dbReference type="ARBA" id="ARBA00023136"/>
    </source>
</evidence>
<evidence type="ECO:0000256" key="2">
    <source>
        <dbReference type="ARBA" id="ARBA00022448"/>
    </source>
</evidence>
<dbReference type="Proteomes" id="UP001143486">
    <property type="component" value="Unassembled WGS sequence"/>
</dbReference>
<feature type="transmembrane region" description="Helical" evidence="9">
    <location>
        <begin position="12"/>
        <end position="33"/>
    </location>
</feature>
<dbReference type="PANTHER" id="PTHR33451">
    <property type="entry name" value="MALATE-2H(+)/NA(+)-LACTATE ANTIPORTER"/>
    <property type="match status" value="1"/>
</dbReference>
<evidence type="ECO:0000313" key="11">
    <source>
        <dbReference type="EMBL" id="GLK52326.1"/>
    </source>
</evidence>
<feature type="transmembrane region" description="Helical" evidence="9">
    <location>
        <begin position="197"/>
        <end position="219"/>
    </location>
</feature>
<reference evidence="11" key="1">
    <citation type="journal article" date="2014" name="Int. J. Syst. Evol. Microbiol.">
        <title>Complete genome sequence of Corynebacterium casei LMG S-19264T (=DSM 44701T), isolated from a smear-ripened cheese.</title>
        <authorList>
            <consortium name="US DOE Joint Genome Institute (JGI-PGF)"/>
            <person name="Walter F."/>
            <person name="Albersmeier A."/>
            <person name="Kalinowski J."/>
            <person name="Ruckert C."/>
        </authorList>
    </citation>
    <scope>NUCLEOTIDE SEQUENCE</scope>
    <source>
        <strain evidence="11">VKM B-1513</strain>
    </source>
</reference>
<keyword evidence="12" id="KW-1185">Reference proteome</keyword>
<keyword evidence="6 9" id="KW-1133">Transmembrane helix</keyword>
<dbReference type="GO" id="GO:0005886">
    <property type="term" value="C:plasma membrane"/>
    <property type="evidence" value="ECO:0007669"/>
    <property type="project" value="UniProtKB-SubCell"/>
</dbReference>
<dbReference type="GO" id="GO:0015297">
    <property type="term" value="F:antiporter activity"/>
    <property type="evidence" value="ECO:0007669"/>
    <property type="project" value="UniProtKB-KW"/>
</dbReference>
<feature type="transmembrane region" description="Helical" evidence="9">
    <location>
        <begin position="39"/>
        <end position="56"/>
    </location>
</feature>